<name>A0A7N0VD11_KALFE</name>
<keyword evidence="1" id="KW-0732">Signal</keyword>
<evidence type="ECO:0000256" key="1">
    <source>
        <dbReference type="SAM" id="SignalP"/>
    </source>
</evidence>
<reference evidence="2" key="1">
    <citation type="submission" date="2021-01" db="UniProtKB">
        <authorList>
            <consortium name="EnsemblPlants"/>
        </authorList>
    </citation>
    <scope>IDENTIFICATION</scope>
</reference>
<dbReference type="EnsemblPlants" id="Kaladp0577s0028.1.v1.1">
    <property type="protein sequence ID" value="Kaladp0577s0028.1.v1.1"/>
    <property type="gene ID" value="Kaladp0577s0028.v1.1"/>
</dbReference>
<protein>
    <submittedName>
        <fullName evidence="2">Uncharacterized protein</fullName>
    </submittedName>
</protein>
<accession>A0A7N0VD11</accession>
<feature type="signal peptide" evidence="1">
    <location>
        <begin position="1"/>
        <end position="24"/>
    </location>
</feature>
<evidence type="ECO:0000313" key="2">
    <source>
        <dbReference type="EnsemblPlants" id="Kaladp0577s0028.1.v1.1"/>
    </source>
</evidence>
<organism evidence="2 3">
    <name type="scientific">Kalanchoe fedtschenkoi</name>
    <name type="common">Lavender scallops</name>
    <name type="synonym">South American air plant</name>
    <dbReference type="NCBI Taxonomy" id="63787"/>
    <lineage>
        <taxon>Eukaryota</taxon>
        <taxon>Viridiplantae</taxon>
        <taxon>Streptophyta</taxon>
        <taxon>Embryophyta</taxon>
        <taxon>Tracheophyta</taxon>
        <taxon>Spermatophyta</taxon>
        <taxon>Magnoliopsida</taxon>
        <taxon>eudicotyledons</taxon>
        <taxon>Gunneridae</taxon>
        <taxon>Pentapetalae</taxon>
        <taxon>Saxifragales</taxon>
        <taxon>Crassulaceae</taxon>
        <taxon>Kalanchoe</taxon>
    </lineage>
</organism>
<evidence type="ECO:0000313" key="3">
    <source>
        <dbReference type="Proteomes" id="UP000594263"/>
    </source>
</evidence>
<keyword evidence="3" id="KW-1185">Reference proteome</keyword>
<feature type="chain" id="PRO_5029828043" evidence="1">
    <location>
        <begin position="25"/>
        <end position="96"/>
    </location>
</feature>
<proteinExistence type="predicted"/>
<sequence length="96" mass="10658">MELKKPSATSMVLVLILLVSPCWSTDEVELKAGEEIDQIDYRGPETHSFIPPPRSKFGPQKSSITLLDPTSKALQPAAHLGRKVRKQTHLVSVRLL</sequence>
<dbReference type="AlphaFoldDB" id="A0A7N0VD11"/>
<dbReference type="Proteomes" id="UP000594263">
    <property type="component" value="Unplaced"/>
</dbReference>
<dbReference type="Gramene" id="Kaladp0577s0028.1.v1.1">
    <property type="protein sequence ID" value="Kaladp0577s0028.1.v1.1"/>
    <property type="gene ID" value="Kaladp0577s0028.v1.1"/>
</dbReference>